<protein>
    <recommendedName>
        <fullName evidence="11">RING-type E3 ubiquitin transferase KCMF1</fullName>
    </recommendedName>
</protein>
<dbReference type="AlphaFoldDB" id="A0ABD1D5F8"/>
<dbReference type="GO" id="GO:0008270">
    <property type="term" value="F:zinc ion binding"/>
    <property type="evidence" value="ECO:0007669"/>
    <property type="project" value="UniProtKB-KW"/>
</dbReference>
<keyword evidence="10" id="KW-1185">Reference proteome</keyword>
<dbReference type="Proteomes" id="UP001562425">
    <property type="component" value="Unassembled WGS sequence"/>
</dbReference>
<reference evidence="9 10" key="1">
    <citation type="submission" date="2024-05" db="EMBL/GenBank/DDBJ databases">
        <title>Culex pipiens pipiens assembly and annotation.</title>
        <authorList>
            <person name="Alout H."/>
            <person name="Durand T."/>
        </authorList>
    </citation>
    <scope>NUCLEOTIDE SEQUENCE [LARGE SCALE GENOMIC DNA]</scope>
    <source>
        <strain evidence="9">HA-2024</strain>
        <tissue evidence="9">Whole body</tissue>
    </source>
</reference>
<keyword evidence="2" id="KW-0479">Metal-binding</keyword>
<evidence type="ECO:0000256" key="3">
    <source>
        <dbReference type="ARBA" id="ARBA00022771"/>
    </source>
</evidence>
<dbReference type="InterPro" id="IPR001841">
    <property type="entry name" value="Znf_RING"/>
</dbReference>
<evidence type="ECO:0000259" key="8">
    <source>
        <dbReference type="PROSITE" id="PS50135"/>
    </source>
</evidence>
<feature type="region of interest" description="Disordered" evidence="6">
    <location>
        <begin position="212"/>
        <end position="231"/>
    </location>
</feature>
<gene>
    <name evidence="9" type="ORF">pipiens_011654</name>
</gene>
<dbReference type="Gene3D" id="3.30.60.90">
    <property type="match status" value="1"/>
</dbReference>
<comment type="caution">
    <text evidence="9">The sequence shown here is derived from an EMBL/GenBank/DDBJ whole genome shotgun (WGS) entry which is preliminary data.</text>
</comment>
<name>A0ABD1D5F8_CULPP</name>
<proteinExistence type="inferred from homology"/>
<dbReference type="InterPro" id="IPR043145">
    <property type="entry name" value="Znf_ZZ_sf"/>
</dbReference>
<evidence type="ECO:0000313" key="9">
    <source>
        <dbReference type="EMBL" id="KAL1394856.1"/>
    </source>
</evidence>
<evidence type="ECO:0000313" key="10">
    <source>
        <dbReference type="Proteomes" id="UP001562425"/>
    </source>
</evidence>
<dbReference type="InterPro" id="IPR008598">
    <property type="entry name" value="Di19_Zn-bd"/>
</dbReference>
<dbReference type="PANTHER" id="PTHR46016">
    <property type="entry name" value="ZINC FINGER, RING/FYVE/PHD-TYPE"/>
    <property type="match status" value="1"/>
</dbReference>
<dbReference type="PROSITE" id="PS50089">
    <property type="entry name" value="ZF_RING_2"/>
    <property type="match status" value="1"/>
</dbReference>
<sequence>MDVRAITKPVQKLSVSNIHSGIVCDKCATDPIEGFRYACLVCEDYDLCTECYQKKSTSEDHRAFHPMLPILAPDDLAKALKNLTPSQVKIFSCPYCGDGDLAIGKLAAHCLEYHSYKGGKVRCPICVTFSVPDKKRWIAEDTLLLHLLMNHQNKDGYVLDLSGSECSVCVEQISTDDSKQLVCGHVFHGNCINRWLRNKSTCPMCRKDVVSNRNRTTDSDSDSDDLHEIEF</sequence>
<evidence type="ECO:0000259" key="7">
    <source>
        <dbReference type="PROSITE" id="PS50089"/>
    </source>
</evidence>
<dbReference type="SMART" id="SM00184">
    <property type="entry name" value="RING"/>
    <property type="match status" value="1"/>
</dbReference>
<organism evidence="9 10">
    <name type="scientific">Culex pipiens pipiens</name>
    <name type="common">Northern house mosquito</name>
    <dbReference type="NCBI Taxonomy" id="38569"/>
    <lineage>
        <taxon>Eukaryota</taxon>
        <taxon>Metazoa</taxon>
        <taxon>Ecdysozoa</taxon>
        <taxon>Arthropoda</taxon>
        <taxon>Hexapoda</taxon>
        <taxon>Insecta</taxon>
        <taxon>Pterygota</taxon>
        <taxon>Neoptera</taxon>
        <taxon>Endopterygota</taxon>
        <taxon>Diptera</taxon>
        <taxon>Nematocera</taxon>
        <taxon>Culicoidea</taxon>
        <taxon>Culicidae</taxon>
        <taxon>Culicinae</taxon>
        <taxon>Culicini</taxon>
        <taxon>Culex</taxon>
        <taxon>Culex</taxon>
    </lineage>
</organism>
<dbReference type="InterPro" id="IPR013083">
    <property type="entry name" value="Znf_RING/FYVE/PHD"/>
</dbReference>
<dbReference type="Pfam" id="PF05605">
    <property type="entry name" value="zf-Di19"/>
    <property type="match status" value="1"/>
</dbReference>
<keyword evidence="3 5" id="KW-0863">Zinc-finger</keyword>
<keyword evidence="4" id="KW-0862">Zinc</keyword>
<dbReference type="SMART" id="SM00291">
    <property type="entry name" value="ZnF_ZZ"/>
    <property type="match status" value="1"/>
</dbReference>
<dbReference type="PROSITE" id="PS50135">
    <property type="entry name" value="ZF_ZZ_2"/>
    <property type="match status" value="1"/>
</dbReference>
<evidence type="ECO:0000256" key="4">
    <source>
        <dbReference type="ARBA" id="ARBA00022833"/>
    </source>
</evidence>
<comment type="similarity">
    <text evidence="1">Belongs to the KCMF1 family.</text>
</comment>
<evidence type="ECO:0000256" key="5">
    <source>
        <dbReference type="PROSITE-ProRule" id="PRU00228"/>
    </source>
</evidence>
<dbReference type="EMBL" id="JBEHCU010007411">
    <property type="protein sequence ID" value="KAL1394856.1"/>
    <property type="molecule type" value="Genomic_DNA"/>
</dbReference>
<dbReference type="InterPro" id="IPR051438">
    <property type="entry name" value="RNF_E3_ubiq-protein_ligase"/>
</dbReference>
<dbReference type="PROSITE" id="PS01357">
    <property type="entry name" value="ZF_ZZ_1"/>
    <property type="match status" value="1"/>
</dbReference>
<accession>A0ABD1D5F8</accession>
<dbReference type="SUPFAM" id="SSF57850">
    <property type="entry name" value="RING/U-box"/>
    <property type="match status" value="2"/>
</dbReference>
<dbReference type="PANTHER" id="PTHR46016:SF1">
    <property type="entry name" value="RING-TYPE DOMAIN-CONTAINING PROTEIN"/>
    <property type="match status" value="1"/>
</dbReference>
<dbReference type="Pfam" id="PF13639">
    <property type="entry name" value="zf-RING_2"/>
    <property type="match status" value="1"/>
</dbReference>
<feature type="domain" description="ZZ-type" evidence="8">
    <location>
        <begin position="19"/>
        <end position="75"/>
    </location>
</feature>
<evidence type="ECO:0000256" key="2">
    <source>
        <dbReference type="ARBA" id="ARBA00022723"/>
    </source>
</evidence>
<dbReference type="Pfam" id="PF00569">
    <property type="entry name" value="ZZ"/>
    <property type="match status" value="1"/>
</dbReference>
<dbReference type="InterPro" id="IPR000433">
    <property type="entry name" value="Znf_ZZ"/>
</dbReference>
<evidence type="ECO:0000256" key="1">
    <source>
        <dbReference type="ARBA" id="ARBA00010938"/>
    </source>
</evidence>
<feature type="domain" description="RING-type" evidence="7">
    <location>
        <begin position="166"/>
        <end position="206"/>
    </location>
</feature>
<evidence type="ECO:0000256" key="6">
    <source>
        <dbReference type="SAM" id="MobiDB-lite"/>
    </source>
</evidence>
<evidence type="ECO:0008006" key="11">
    <source>
        <dbReference type="Google" id="ProtNLM"/>
    </source>
</evidence>
<dbReference type="Gene3D" id="3.30.40.10">
    <property type="entry name" value="Zinc/RING finger domain, C3HC4 (zinc finger)"/>
    <property type="match status" value="1"/>
</dbReference>